<reference evidence="2" key="3">
    <citation type="journal article" date="2011" name="PLoS ONE">
        <title>Genome sequence of a mesophilic hydrogenotrophic methanogen Methanocella paludicola, the first cultivated representative of the order Methanocellales.</title>
        <authorList>
            <person name="Sakai S."/>
            <person name="Takaki Y."/>
            <person name="Shimamura S."/>
            <person name="Sekine M."/>
            <person name="Tajima T."/>
            <person name="Kosugi H."/>
            <person name="Ichikawa N."/>
            <person name="Tasumi E."/>
            <person name="Hiraki A.T."/>
            <person name="Shimizu A."/>
            <person name="Kato Y."/>
            <person name="Nishiko R."/>
            <person name="Mori K."/>
            <person name="Fujita N."/>
            <person name="Imachi H."/>
            <person name="Takai K."/>
        </authorList>
    </citation>
    <scope>NUCLEOTIDE SEQUENCE [LARGE SCALE GENOMIC DNA]</scope>
    <source>
        <strain evidence="2">DSM 17711 / JCM 13418 / NBRC 101707 / SANAE</strain>
    </source>
</reference>
<dbReference type="Proteomes" id="UP000001882">
    <property type="component" value="Chromosome"/>
</dbReference>
<dbReference type="InterPro" id="IPR012349">
    <property type="entry name" value="Split_barrel_FMN-bd"/>
</dbReference>
<dbReference type="Gene3D" id="2.30.110.10">
    <property type="entry name" value="Electron Transport, Fmn-binding Protein, Chain A"/>
    <property type="match status" value="1"/>
</dbReference>
<dbReference type="EMBL" id="AP011532">
    <property type="protein sequence ID" value="BAI62474.1"/>
    <property type="molecule type" value="Genomic_DNA"/>
</dbReference>
<organism evidence="1 2">
    <name type="scientific">Methanocella paludicola (strain DSM 17711 / JCM 13418 / NBRC 101707 / SANAE)</name>
    <dbReference type="NCBI Taxonomy" id="304371"/>
    <lineage>
        <taxon>Archaea</taxon>
        <taxon>Methanobacteriati</taxon>
        <taxon>Methanobacteriota</taxon>
        <taxon>Stenosarchaea group</taxon>
        <taxon>Methanomicrobia</taxon>
        <taxon>Methanocellales</taxon>
        <taxon>Methanocellaceae</taxon>
        <taxon>Methanocella</taxon>
    </lineage>
</organism>
<dbReference type="STRING" id="304371.MCP_2402"/>
<evidence type="ECO:0000313" key="2">
    <source>
        <dbReference type="Proteomes" id="UP000001882"/>
    </source>
</evidence>
<dbReference type="Pfam" id="PF12900">
    <property type="entry name" value="Pyridox_ox_2"/>
    <property type="match status" value="1"/>
</dbReference>
<name>D1Z1A2_METPS</name>
<sequence>MMPGTRFLPELNTEEMHRLLDDVRVGRLGLNDEPQPYIVPTDFGFKDGLIYIHSPAEGKKTALARKDPHVCFEVDRYNDDVTEYQSIIIRGDIEEVLDVAEKREAMRLMAKKAVRSGGWKAHANGGTGMGSITVFKIHIKEMTGIKSPNGGHP</sequence>
<dbReference type="PANTHER" id="PTHR34071">
    <property type="entry name" value="5-NITROIMIDAZOLE ANTIBIOTICS RESISTANCE PROTEIN, NIMA-FAMILY-RELATED PROTEIN-RELATED"/>
    <property type="match status" value="1"/>
</dbReference>
<reference evidence="1 2" key="1">
    <citation type="journal article" date="2007" name="Appl. Environ. Microbiol.">
        <title>Isolation of key methanogens for global methane emission from rice paddy fields: a novel isolate affiliated with the clone cluster rice cluster I.</title>
        <authorList>
            <person name="Sakai S."/>
            <person name="Imachi H."/>
            <person name="Sekiguchi Y."/>
            <person name="Ohashi A."/>
            <person name="Harada H."/>
            <person name="Kamagata Y."/>
        </authorList>
    </citation>
    <scope>NUCLEOTIDE SEQUENCE [LARGE SCALE GENOMIC DNA]</scope>
    <source>
        <strain evidence="2">DSM 17711 / JCM 13418 / NBRC 101707 / SANAE</strain>
    </source>
</reference>
<dbReference type="eggNOG" id="arCOG00520">
    <property type="taxonomic scope" value="Archaea"/>
</dbReference>
<proteinExistence type="predicted"/>
<dbReference type="InParanoid" id="D1Z1A2"/>
<dbReference type="SUPFAM" id="SSF50475">
    <property type="entry name" value="FMN-binding split barrel"/>
    <property type="match status" value="1"/>
</dbReference>
<reference evidence="1 2" key="2">
    <citation type="journal article" date="2008" name="Int. J. Syst. Evol. Microbiol.">
        <title>Methanocella paludicola gen. nov., sp. nov., a methane-producing archaeon, the first isolate of the lineage 'Rice Cluster I', and proposal of the new archaeal order Methanocellales ord. nov.</title>
        <authorList>
            <person name="Sakai S."/>
            <person name="Imachi H."/>
            <person name="Hanada S."/>
            <person name="Ohashi A."/>
            <person name="Harada H."/>
            <person name="Kamagata Y."/>
        </authorList>
    </citation>
    <scope>NUCLEOTIDE SEQUENCE [LARGE SCALE GENOMIC DNA]</scope>
    <source>
        <strain evidence="2">DSM 17711 / JCM 13418 / NBRC 101707 / SANAE</strain>
    </source>
</reference>
<evidence type="ECO:0000313" key="1">
    <source>
        <dbReference type="EMBL" id="BAI62474.1"/>
    </source>
</evidence>
<dbReference type="PANTHER" id="PTHR34071:SF2">
    <property type="entry name" value="FLAVIN-NUCLEOTIDE-BINDING PROTEIN"/>
    <property type="match status" value="1"/>
</dbReference>
<dbReference type="KEGG" id="mpd:MCP_2402"/>
<dbReference type="InterPro" id="IPR024747">
    <property type="entry name" value="Pyridox_Oxase-rel"/>
</dbReference>
<dbReference type="AlphaFoldDB" id="D1Z1A2"/>
<accession>D1Z1A2</accession>
<gene>
    <name evidence="1" type="ordered locus">MCP_2402</name>
</gene>
<evidence type="ECO:0008006" key="3">
    <source>
        <dbReference type="Google" id="ProtNLM"/>
    </source>
</evidence>
<keyword evidence="2" id="KW-1185">Reference proteome</keyword>
<protein>
    <recommendedName>
        <fullName evidence="3">Pyridoxamine 5'-phosphate oxidase family protein</fullName>
    </recommendedName>
</protein>